<evidence type="ECO:0008006" key="3">
    <source>
        <dbReference type="Google" id="ProtNLM"/>
    </source>
</evidence>
<reference evidence="2" key="1">
    <citation type="submission" date="2017-10" db="EMBL/GenBank/DDBJ databases">
        <title>Rapid genome shrinkage in a self-fertile nematode reveals novel sperm competition proteins.</title>
        <authorList>
            <person name="Yin D."/>
            <person name="Schwarz E.M."/>
            <person name="Thomas C.G."/>
            <person name="Felde R.L."/>
            <person name="Korf I.F."/>
            <person name="Cutter A.D."/>
            <person name="Schartner C.M."/>
            <person name="Ralston E.J."/>
            <person name="Meyer B.J."/>
            <person name="Haag E.S."/>
        </authorList>
    </citation>
    <scope>NUCLEOTIDE SEQUENCE [LARGE SCALE GENOMIC DNA]</scope>
    <source>
        <strain evidence="2">JU1422</strain>
    </source>
</reference>
<keyword evidence="2" id="KW-1185">Reference proteome</keyword>
<evidence type="ECO:0000313" key="1">
    <source>
        <dbReference type="EMBL" id="PIC32616.1"/>
    </source>
</evidence>
<organism evidence="1 2">
    <name type="scientific">Caenorhabditis nigoni</name>
    <dbReference type="NCBI Taxonomy" id="1611254"/>
    <lineage>
        <taxon>Eukaryota</taxon>
        <taxon>Metazoa</taxon>
        <taxon>Ecdysozoa</taxon>
        <taxon>Nematoda</taxon>
        <taxon>Chromadorea</taxon>
        <taxon>Rhabditida</taxon>
        <taxon>Rhabditina</taxon>
        <taxon>Rhabditomorpha</taxon>
        <taxon>Rhabditoidea</taxon>
        <taxon>Rhabditidae</taxon>
        <taxon>Peloderinae</taxon>
        <taxon>Caenorhabditis</taxon>
    </lineage>
</organism>
<sequence length="110" mass="13122">MGLNTLDIDDELILRNWNYLAHLKTVVVLELSIRDVRNALRRFEKVPPVTGYTIRPRRKGDLNEFRTYFLTKLIESVPFTTSITIQQEAEKYQLIEMRVEIDDDKIRWLL</sequence>
<name>A0A2G5U075_9PELO</name>
<gene>
    <name evidence="1" type="primary">Cnig_chr_IV.g12881</name>
    <name evidence="1" type="ORF">B9Z55_012881</name>
</gene>
<dbReference type="AlphaFoldDB" id="A0A2G5U075"/>
<protein>
    <recommendedName>
        <fullName evidence="3">DUF38 domain-containing protein</fullName>
    </recommendedName>
</protein>
<proteinExistence type="predicted"/>
<accession>A0A2G5U075</accession>
<evidence type="ECO:0000313" key="2">
    <source>
        <dbReference type="Proteomes" id="UP000230233"/>
    </source>
</evidence>
<dbReference type="EMBL" id="PDUG01000004">
    <property type="protein sequence ID" value="PIC32616.1"/>
    <property type="molecule type" value="Genomic_DNA"/>
</dbReference>
<comment type="caution">
    <text evidence="1">The sequence shown here is derived from an EMBL/GenBank/DDBJ whole genome shotgun (WGS) entry which is preliminary data.</text>
</comment>
<dbReference type="Proteomes" id="UP000230233">
    <property type="component" value="Chromosome IV"/>
</dbReference>